<evidence type="ECO:0000259" key="1">
    <source>
        <dbReference type="PROSITE" id="PS50805"/>
    </source>
</evidence>
<dbReference type="PROSITE" id="PS50805">
    <property type="entry name" value="KRAB"/>
    <property type="match status" value="1"/>
</dbReference>
<sequence>MKFVITDNKLQYRFNDSDAPQPFTENDVVYVIYDIPTDRSLWQESLTANSMYYRDVDLNDESSVVALSTCASDYEGARALFAGKLTWIKEIDIH</sequence>
<dbReference type="Gene3D" id="2.40.260.10">
    <property type="entry name" value="Sortase"/>
    <property type="match status" value="1"/>
</dbReference>
<accession>E9S963</accession>
<feature type="domain" description="KRAB" evidence="1">
    <location>
        <begin position="28"/>
        <end position="94"/>
    </location>
</feature>
<dbReference type="GO" id="GO:0006355">
    <property type="term" value="P:regulation of DNA-templated transcription"/>
    <property type="evidence" value="ECO:0007669"/>
    <property type="project" value="InterPro"/>
</dbReference>
<protein>
    <submittedName>
        <fullName evidence="2">Conserved domain protein</fullName>
    </submittedName>
</protein>
<dbReference type="Proteomes" id="UP000004259">
    <property type="component" value="Unassembled WGS sequence"/>
</dbReference>
<proteinExistence type="predicted"/>
<evidence type="ECO:0000313" key="2">
    <source>
        <dbReference type="EMBL" id="EGC04192.1"/>
    </source>
</evidence>
<reference evidence="2 3" key="1">
    <citation type="submission" date="2011-02" db="EMBL/GenBank/DDBJ databases">
        <authorList>
            <person name="Nelson K.E."/>
            <person name="Sutton G."/>
            <person name="Torralba M."/>
            <person name="Durkin S."/>
            <person name="Harkins D."/>
            <person name="Montgomery R."/>
            <person name="Ziemer C."/>
            <person name="Klaassens E."/>
            <person name="Ocuiv P."/>
            <person name="Morrison M."/>
        </authorList>
    </citation>
    <scope>NUCLEOTIDE SEQUENCE [LARGE SCALE GENOMIC DNA]</scope>
    <source>
        <strain evidence="2 3">8</strain>
    </source>
</reference>
<comment type="caution">
    <text evidence="2">The sequence shown here is derived from an EMBL/GenBank/DDBJ whole genome shotgun (WGS) entry which is preliminary data.</text>
</comment>
<organism evidence="2 3">
    <name type="scientific">Ruminococcus albus 8</name>
    <dbReference type="NCBI Taxonomy" id="246199"/>
    <lineage>
        <taxon>Bacteria</taxon>
        <taxon>Bacillati</taxon>
        <taxon>Bacillota</taxon>
        <taxon>Clostridia</taxon>
        <taxon>Eubacteriales</taxon>
        <taxon>Oscillospiraceae</taxon>
        <taxon>Ruminococcus</taxon>
    </lineage>
</organism>
<evidence type="ECO:0000313" key="3">
    <source>
        <dbReference type="Proteomes" id="UP000004259"/>
    </source>
</evidence>
<dbReference type="RefSeq" id="WP_002847505.1">
    <property type="nucleotide sequence ID" value="NZ_ADKM02000034.1"/>
</dbReference>
<dbReference type="EMBL" id="ADKM02000034">
    <property type="protein sequence ID" value="EGC04192.1"/>
    <property type="molecule type" value="Genomic_DNA"/>
</dbReference>
<dbReference type="OrthoDB" id="9806013at2"/>
<dbReference type="InterPro" id="IPR001909">
    <property type="entry name" value="KRAB"/>
</dbReference>
<name>E9S963_RUMAL</name>
<dbReference type="AlphaFoldDB" id="E9S963"/>
<gene>
    <name evidence="2" type="ORF">CUS_4610</name>
</gene>
<keyword evidence="3" id="KW-1185">Reference proteome</keyword>
<dbReference type="InterPro" id="IPR023365">
    <property type="entry name" value="Sortase_dom-sf"/>
</dbReference>
<dbReference type="SUPFAM" id="SSF63817">
    <property type="entry name" value="Sortase"/>
    <property type="match status" value="1"/>
</dbReference>